<dbReference type="GO" id="GO:0140359">
    <property type="term" value="F:ABC-type transporter activity"/>
    <property type="evidence" value="ECO:0007669"/>
    <property type="project" value="InterPro"/>
</dbReference>
<dbReference type="Proteomes" id="UP000046155">
    <property type="component" value="Unassembled WGS sequence"/>
</dbReference>
<organism evidence="2 3">
    <name type="scientific">Syntrophaceticus schinkii</name>
    <dbReference type="NCBI Taxonomy" id="499207"/>
    <lineage>
        <taxon>Bacteria</taxon>
        <taxon>Bacillati</taxon>
        <taxon>Bacillota</taxon>
        <taxon>Clostridia</taxon>
        <taxon>Thermoanaerobacterales</taxon>
        <taxon>Thermoanaerobacterales Family III. Incertae Sedis</taxon>
        <taxon>Syntrophaceticus</taxon>
    </lineage>
</organism>
<name>A0A0B7MCN1_9FIRM</name>
<evidence type="ECO:0000313" key="3">
    <source>
        <dbReference type="Proteomes" id="UP000046155"/>
    </source>
</evidence>
<protein>
    <submittedName>
        <fullName evidence="2">Putative Membrane protein</fullName>
    </submittedName>
</protein>
<feature type="transmembrane region" description="Helical" evidence="1">
    <location>
        <begin position="155"/>
        <end position="179"/>
    </location>
</feature>
<keyword evidence="1" id="KW-1133">Transmembrane helix</keyword>
<dbReference type="PANTHER" id="PTHR37305:SF2">
    <property type="entry name" value="BACITRACIN TRANSPORT PERMEASE PROTEIN BCRB"/>
    <property type="match status" value="1"/>
</dbReference>
<keyword evidence="1" id="KW-0812">Transmembrane</keyword>
<evidence type="ECO:0000313" key="2">
    <source>
        <dbReference type="EMBL" id="CEO87825.1"/>
    </source>
</evidence>
<feature type="transmembrane region" description="Helical" evidence="1">
    <location>
        <begin position="186"/>
        <end position="205"/>
    </location>
</feature>
<dbReference type="Pfam" id="PF12679">
    <property type="entry name" value="ABC2_membrane_2"/>
    <property type="match status" value="1"/>
</dbReference>
<accession>A0A0B7MCN1</accession>
<reference evidence="3" key="1">
    <citation type="submission" date="2015-01" db="EMBL/GenBank/DDBJ databases">
        <authorList>
            <person name="Manzoor Shahid"/>
            <person name="Zubair Saima"/>
        </authorList>
    </citation>
    <scope>NUCLEOTIDE SEQUENCE [LARGE SCALE GENOMIC DNA]</scope>
    <source>
        <strain evidence="3">Sp3</strain>
    </source>
</reference>
<dbReference type="RefSeq" id="WP_044664116.1">
    <property type="nucleotide sequence ID" value="NZ_CDRZ01000034.1"/>
</dbReference>
<gene>
    <name evidence="2" type="ORF">SSCH_1290007</name>
</gene>
<proteinExistence type="predicted"/>
<dbReference type="PANTHER" id="PTHR37305">
    <property type="entry name" value="INTEGRAL MEMBRANE PROTEIN-RELATED"/>
    <property type="match status" value="1"/>
</dbReference>
<dbReference type="AlphaFoldDB" id="A0A0B7MCN1"/>
<dbReference type="EMBL" id="CDRZ01000034">
    <property type="protein sequence ID" value="CEO87825.1"/>
    <property type="molecule type" value="Genomic_DNA"/>
</dbReference>
<evidence type="ECO:0000256" key="1">
    <source>
        <dbReference type="SAM" id="Phobius"/>
    </source>
</evidence>
<keyword evidence="1" id="KW-0472">Membrane</keyword>
<feature type="transmembrane region" description="Helical" evidence="1">
    <location>
        <begin position="71"/>
        <end position="91"/>
    </location>
</feature>
<sequence>MFSKTIFKQTCKANFKLWLIITLITSVFCVILVAVFEPETISNLTDLIKGTPLENILEEQTFLGMLAQTFYSIHGVILPIIFIIITANSLIASQVDKGSMAYLLSTPIKRSAVVGTQAVYLITSILMMLIIFTIVGLFSIHLFQGDIDVSITDLLLLNLGLFLLMFAISSISFLFSCIFNLSKNSLALGAGIPIAFFLFQIMSKVDESLEGFKYLTLNSLFDTDAILNGSSYLMQFIALAAVGVVLYGIGMRIFMEKDLPL</sequence>
<dbReference type="OrthoDB" id="66636at2"/>
<keyword evidence="3" id="KW-1185">Reference proteome</keyword>
<feature type="transmembrane region" description="Helical" evidence="1">
    <location>
        <begin position="225"/>
        <end position="249"/>
    </location>
</feature>
<feature type="transmembrane region" description="Helical" evidence="1">
    <location>
        <begin position="17"/>
        <end position="36"/>
    </location>
</feature>
<feature type="transmembrane region" description="Helical" evidence="1">
    <location>
        <begin position="118"/>
        <end position="143"/>
    </location>
</feature>
<dbReference type="GO" id="GO:0005886">
    <property type="term" value="C:plasma membrane"/>
    <property type="evidence" value="ECO:0007669"/>
    <property type="project" value="UniProtKB-SubCell"/>
</dbReference>